<evidence type="ECO:0000313" key="2">
    <source>
        <dbReference type="EMBL" id="XDQ48845.1"/>
    </source>
</evidence>
<dbReference type="GO" id="GO:0003677">
    <property type="term" value="F:DNA binding"/>
    <property type="evidence" value="ECO:0007669"/>
    <property type="project" value="InterPro"/>
</dbReference>
<dbReference type="CDD" id="cd00093">
    <property type="entry name" value="HTH_XRE"/>
    <property type="match status" value="1"/>
</dbReference>
<dbReference type="EMBL" id="CP163441">
    <property type="protein sequence ID" value="XDQ48845.1"/>
    <property type="molecule type" value="Genomic_DNA"/>
</dbReference>
<protein>
    <submittedName>
        <fullName evidence="2">Helix-turn-helix domain-containing protein</fullName>
    </submittedName>
</protein>
<name>A0AB39R584_9ACTN</name>
<dbReference type="InterPro" id="IPR010982">
    <property type="entry name" value="Lambda_DNA-bd_dom_sf"/>
</dbReference>
<dbReference type="RefSeq" id="WP_369227550.1">
    <property type="nucleotide sequence ID" value="NZ_CP163441.1"/>
</dbReference>
<reference evidence="2" key="1">
    <citation type="submission" date="2024-07" db="EMBL/GenBank/DDBJ databases">
        <authorList>
            <person name="Yu S.T."/>
        </authorList>
    </citation>
    <scope>NUCLEOTIDE SEQUENCE</scope>
    <source>
        <strain evidence="2">R39</strain>
    </source>
</reference>
<proteinExistence type="predicted"/>
<dbReference type="PROSITE" id="PS50943">
    <property type="entry name" value="HTH_CROC1"/>
    <property type="match status" value="1"/>
</dbReference>
<dbReference type="SMART" id="SM00530">
    <property type="entry name" value="HTH_XRE"/>
    <property type="match status" value="1"/>
</dbReference>
<dbReference type="AlphaFoldDB" id="A0AB39R584"/>
<dbReference type="Gene3D" id="1.10.260.40">
    <property type="entry name" value="lambda repressor-like DNA-binding domains"/>
    <property type="match status" value="1"/>
</dbReference>
<feature type="domain" description="HTH cro/C1-type" evidence="1">
    <location>
        <begin position="35"/>
        <end position="84"/>
    </location>
</feature>
<dbReference type="InterPro" id="IPR041413">
    <property type="entry name" value="MLTR_LBD"/>
</dbReference>
<accession>A0AB39R584</accession>
<dbReference type="InterPro" id="IPR001387">
    <property type="entry name" value="Cro/C1-type_HTH"/>
</dbReference>
<dbReference type="PANTHER" id="PTHR35010:SF2">
    <property type="entry name" value="BLL4672 PROTEIN"/>
    <property type="match status" value="1"/>
</dbReference>
<sequence length="285" mass="31067">MLESNNLGAMLRQWRDRTTPGQAGVQSIGRRRVPGLRREELGRLAGVSADYIKRLEQGQGHPSREVLEALARALRLGREDYEYFCVLAGYSLTGDGYVPQHIGGGAQRLLDRLTDVPVCVCDAAWTVIAWNNVWGSVMGCGPGPGAGRDRNVAWRLFVGTPGSIFRSAGRTARFESTVVADLRRAVVRYPADARLSTLVGDLIAASSRFRSLWEGRADAPVREERVSVHQPDMGDIVVDCDTLSVDDGDLRFILFTAEPGSAQARRLALAGTVQALPRSAHEPTD</sequence>
<dbReference type="Pfam" id="PF17765">
    <property type="entry name" value="MLTR_LBD"/>
    <property type="match status" value="1"/>
</dbReference>
<organism evidence="2">
    <name type="scientific">Streptomyces sp. R39</name>
    <dbReference type="NCBI Taxonomy" id="3238631"/>
    <lineage>
        <taxon>Bacteria</taxon>
        <taxon>Bacillati</taxon>
        <taxon>Actinomycetota</taxon>
        <taxon>Actinomycetes</taxon>
        <taxon>Kitasatosporales</taxon>
        <taxon>Streptomycetaceae</taxon>
        <taxon>Streptomyces</taxon>
    </lineage>
</organism>
<dbReference type="Pfam" id="PF13560">
    <property type="entry name" value="HTH_31"/>
    <property type="match status" value="1"/>
</dbReference>
<gene>
    <name evidence="2" type="ORF">AB5J52_44925</name>
</gene>
<dbReference type="PANTHER" id="PTHR35010">
    <property type="entry name" value="BLL4672 PROTEIN-RELATED"/>
    <property type="match status" value="1"/>
</dbReference>
<dbReference type="SUPFAM" id="SSF47413">
    <property type="entry name" value="lambda repressor-like DNA-binding domains"/>
    <property type="match status" value="1"/>
</dbReference>
<evidence type="ECO:0000259" key="1">
    <source>
        <dbReference type="PROSITE" id="PS50943"/>
    </source>
</evidence>
<dbReference type="Gene3D" id="3.30.450.180">
    <property type="match status" value="1"/>
</dbReference>